<evidence type="ECO:0000256" key="1">
    <source>
        <dbReference type="ARBA" id="ARBA00004651"/>
    </source>
</evidence>
<evidence type="ECO:0000256" key="6">
    <source>
        <dbReference type="ARBA" id="ARBA00022847"/>
    </source>
</evidence>
<dbReference type="EMBL" id="NKUC01000004">
    <property type="protein sequence ID" value="PYD58052.1"/>
    <property type="molecule type" value="Genomic_DNA"/>
</dbReference>
<dbReference type="Gene3D" id="1.20.1250.20">
    <property type="entry name" value="MFS general substrate transporter like domains"/>
    <property type="match status" value="2"/>
</dbReference>
<dbReference type="Proteomes" id="UP000248257">
    <property type="component" value="Unassembled WGS sequence"/>
</dbReference>
<comment type="similarity">
    <text evidence="2">Belongs to the major facilitator superfamily. Metabolite:H+ Symporter (MHS) family (TC 2.A.1.6) family.</text>
</comment>
<keyword evidence="10" id="KW-1185">Reference proteome</keyword>
<dbReference type="GO" id="GO:0015293">
    <property type="term" value="F:symporter activity"/>
    <property type="evidence" value="ECO:0007669"/>
    <property type="project" value="UniProtKB-KW"/>
</dbReference>
<dbReference type="Pfam" id="PF07690">
    <property type="entry name" value="MFS_1"/>
    <property type="match status" value="1"/>
</dbReference>
<keyword evidence="5" id="KW-0812">Transmembrane</keyword>
<keyword evidence="8" id="KW-0472">Membrane</keyword>
<proteinExistence type="inferred from homology"/>
<evidence type="ECO:0000256" key="2">
    <source>
        <dbReference type="ARBA" id="ARBA00008240"/>
    </source>
</evidence>
<dbReference type="PANTHER" id="PTHR43528">
    <property type="entry name" value="ALPHA-KETOGLUTARATE PERMEASE"/>
    <property type="match status" value="1"/>
</dbReference>
<dbReference type="InterPro" id="IPR011701">
    <property type="entry name" value="MFS"/>
</dbReference>
<dbReference type="PROSITE" id="PS00217">
    <property type="entry name" value="SUGAR_TRANSPORT_2"/>
    <property type="match status" value="1"/>
</dbReference>
<dbReference type="AlphaFoldDB" id="A0A318PL14"/>
<reference evidence="9 10" key="1">
    <citation type="submission" date="2017-07" db="EMBL/GenBank/DDBJ databases">
        <title>A draft genome sequence of Komagataeibacter xylinus LMG 1515.</title>
        <authorList>
            <person name="Skraban J."/>
            <person name="Cleenwerck I."/>
            <person name="Vandamme P."/>
            <person name="Trcek J."/>
        </authorList>
    </citation>
    <scope>NUCLEOTIDE SEQUENCE [LARGE SCALE GENOMIC DNA]</scope>
    <source>
        <strain evidence="9 10">LMG 1515</strain>
    </source>
</reference>
<dbReference type="PANTHER" id="PTHR43528:SF8">
    <property type="entry name" value="BLR0239 PROTEIN"/>
    <property type="match status" value="1"/>
</dbReference>
<dbReference type="GO" id="GO:0005886">
    <property type="term" value="C:plasma membrane"/>
    <property type="evidence" value="ECO:0007669"/>
    <property type="project" value="UniProtKB-SubCell"/>
</dbReference>
<comment type="caution">
    <text evidence="9">The sequence shown here is derived from an EMBL/GenBank/DDBJ whole genome shotgun (WGS) entry which is preliminary data.</text>
</comment>
<dbReference type="PROSITE" id="PS50850">
    <property type="entry name" value="MFS"/>
    <property type="match status" value="1"/>
</dbReference>
<dbReference type="InterPro" id="IPR020846">
    <property type="entry name" value="MFS_dom"/>
</dbReference>
<keyword evidence="7" id="KW-1133">Transmembrane helix</keyword>
<dbReference type="InterPro" id="IPR005829">
    <property type="entry name" value="Sugar_transporter_CS"/>
</dbReference>
<evidence type="ECO:0000313" key="10">
    <source>
        <dbReference type="Proteomes" id="UP000248257"/>
    </source>
</evidence>
<sequence>MRISNWKAVVGSICGNAMEWYDFMVFSYMVSLIGPLFFSGADVGAHVILLSTALFGVGFVTRPLGGIVLGGYADRHGTAAAMVLGMGIMALSIALIAFAPTYAQAGSVGVCFLVAGRLLQGFSAGGEFATSTTYLIEAAPPGRRAFYGSWQMMGQLFAQILGGTVGYVITSAFTPGQIAGYAWRIPFLIGLFILPAVLIMRRRTMGQGQAARHHVAARLPLAGIMRDMAAQWRAVLSVMGLVSSTSVSLYVLFGYTVTYATQTLHLPMKGAYLVQLSAALGMMLIVPASGWLADRISARRMLFWALFVYFLEIWPLYAWLVARPSLLRLVVMQVGLAIPTAVFLATYCTIIVTVLTGRHRVTTLATAHNIAVMVVGGLSQFVVTWLLHVTGAAIAPAFFVSVVIAMGTVSALYLVRSEHKAPRSSFVPDPLAVRNGK</sequence>
<dbReference type="InterPro" id="IPR036259">
    <property type="entry name" value="MFS_trans_sf"/>
</dbReference>
<keyword evidence="4" id="KW-1003">Cell membrane</keyword>
<evidence type="ECO:0000313" key="9">
    <source>
        <dbReference type="EMBL" id="PYD58052.1"/>
    </source>
</evidence>
<evidence type="ECO:0000256" key="8">
    <source>
        <dbReference type="ARBA" id="ARBA00023136"/>
    </source>
</evidence>
<dbReference type="InterPro" id="IPR051084">
    <property type="entry name" value="H+-coupled_symporters"/>
</dbReference>
<evidence type="ECO:0000256" key="4">
    <source>
        <dbReference type="ARBA" id="ARBA00022475"/>
    </source>
</evidence>
<dbReference type="SUPFAM" id="SSF103473">
    <property type="entry name" value="MFS general substrate transporter"/>
    <property type="match status" value="1"/>
</dbReference>
<gene>
    <name evidence="9" type="ORF">CFR75_03030</name>
</gene>
<dbReference type="STRING" id="1220579.GCA_001571345_00353"/>
<evidence type="ECO:0000256" key="7">
    <source>
        <dbReference type="ARBA" id="ARBA00022989"/>
    </source>
</evidence>
<evidence type="ECO:0000256" key="5">
    <source>
        <dbReference type="ARBA" id="ARBA00022692"/>
    </source>
</evidence>
<keyword evidence="6" id="KW-0769">Symport</keyword>
<accession>A0A318PL14</accession>
<organism evidence="9 10">
    <name type="scientific">Komagataeibacter xylinus</name>
    <name type="common">Gluconacetobacter xylinus</name>
    <dbReference type="NCBI Taxonomy" id="28448"/>
    <lineage>
        <taxon>Bacteria</taxon>
        <taxon>Pseudomonadati</taxon>
        <taxon>Pseudomonadota</taxon>
        <taxon>Alphaproteobacteria</taxon>
        <taxon>Acetobacterales</taxon>
        <taxon>Acetobacteraceae</taxon>
        <taxon>Komagataeibacter</taxon>
    </lineage>
</organism>
<evidence type="ECO:0000256" key="3">
    <source>
        <dbReference type="ARBA" id="ARBA00022448"/>
    </source>
</evidence>
<comment type="subcellular location">
    <subcellularLocation>
        <location evidence="1">Cell membrane</location>
        <topology evidence="1">Multi-pass membrane protein</topology>
    </subcellularLocation>
</comment>
<keyword evidence="3" id="KW-0813">Transport</keyword>
<dbReference type="OrthoDB" id="9783227at2"/>
<name>A0A318PL14_KOMXY</name>
<dbReference type="RefSeq" id="WP_061271673.1">
    <property type="nucleotide sequence ID" value="NZ_CBCRXN010000001.1"/>
</dbReference>
<protein>
    <submittedName>
        <fullName evidence="9">MFS transporter</fullName>
    </submittedName>
</protein>